<keyword evidence="6" id="KW-0539">Nucleus</keyword>
<feature type="compositionally biased region" description="Basic and acidic residues" evidence="8">
    <location>
        <begin position="1166"/>
        <end position="1176"/>
    </location>
</feature>
<evidence type="ECO:0000256" key="1">
    <source>
        <dbReference type="ARBA" id="ARBA00004123"/>
    </source>
</evidence>
<name>A0A6J0VK04_9SAUR</name>
<feature type="domain" description="C2H2-type" evidence="9">
    <location>
        <begin position="750"/>
        <end position="777"/>
    </location>
</feature>
<evidence type="ECO:0000313" key="13">
    <source>
        <dbReference type="RefSeq" id="XP_020671070.2"/>
    </source>
</evidence>
<dbReference type="PROSITE" id="PS50804">
    <property type="entry name" value="SCAN_BOX"/>
    <property type="match status" value="1"/>
</dbReference>
<comment type="subcellular location">
    <subcellularLocation>
        <location evidence="1">Nucleus</location>
    </subcellularLocation>
</comment>
<dbReference type="GO" id="GO:0005634">
    <property type="term" value="C:nucleus"/>
    <property type="evidence" value="ECO:0007669"/>
    <property type="project" value="UniProtKB-SubCell"/>
</dbReference>
<dbReference type="Proteomes" id="UP001652642">
    <property type="component" value="Chromosome 2"/>
</dbReference>
<dbReference type="Pfam" id="PF02023">
    <property type="entry name" value="SCAN"/>
    <property type="match status" value="1"/>
</dbReference>
<feature type="compositionally biased region" description="Basic residues" evidence="8">
    <location>
        <begin position="855"/>
        <end position="871"/>
    </location>
</feature>
<evidence type="ECO:0000256" key="3">
    <source>
        <dbReference type="ARBA" id="ARBA00022737"/>
    </source>
</evidence>
<feature type="region of interest" description="Disordered" evidence="8">
    <location>
        <begin position="365"/>
        <end position="434"/>
    </location>
</feature>
<feature type="domain" description="C2H2-type" evidence="9">
    <location>
        <begin position="1212"/>
        <end position="1237"/>
    </location>
</feature>
<feature type="domain" description="C2H2-type" evidence="9">
    <location>
        <begin position="540"/>
        <end position="567"/>
    </location>
</feature>
<dbReference type="Gene3D" id="1.10.4020.10">
    <property type="entry name" value="DNA breaking-rejoining enzymes"/>
    <property type="match status" value="1"/>
</dbReference>
<dbReference type="OrthoDB" id="9046266at2759"/>
<evidence type="ECO:0000256" key="7">
    <source>
        <dbReference type="PROSITE-ProRule" id="PRU00042"/>
    </source>
</evidence>
<dbReference type="KEGG" id="pvt:110091333"/>
<evidence type="ECO:0000256" key="4">
    <source>
        <dbReference type="ARBA" id="ARBA00022771"/>
    </source>
</evidence>
<feature type="region of interest" description="Disordered" evidence="8">
    <location>
        <begin position="1093"/>
        <end position="1135"/>
    </location>
</feature>
<evidence type="ECO:0000313" key="14">
    <source>
        <dbReference type="RefSeq" id="XP_072844544.1"/>
    </source>
</evidence>
<evidence type="ECO:0000313" key="12">
    <source>
        <dbReference type="RefSeq" id="XP_020671069.2"/>
    </source>
</evidence>
<dbReference type="PANTHER" id="PTHR23226">
    <property type="entry name" value="ZINC FINGER AND SCAN DOMAIN-CONTAINING"/>
    <property type="match status" value="1"/>
</dbReference>
<feature type="compositionally biased region" description="Polar residues" evidence="8">
    <location>
        <begin position="1020"/>
        <end position="1036"/>
    </location>
</feature>
<dbReference type="InterPro" id="IPR036236">
    <property type="entry name" value="Znf_C2H2_sf"/>
</dbReference>
<sequence>MQGGNMEKGLEGPGIAPRIVEVMYFKGFPKQATQQPDMGLPQQWEAQWQEFLRMLQPSHLGQGIPQPTDAVPWDDAKSFLSAFEQVAEACRWPREDWVGRLVPALRGGVEQYICQLEPMDRLDYQKVKGAILKSDIVRMELKRQHFRQCSYQELEGPRRAYDQLQELCRQWLKPDRHSKEQILELIIQEQLLATLPPEVQSWLRECGPQNCIEMVALAEDFLMGHRRPRMWDRQVPIPEMNASSLEAERLPRQQCGGVIHQGNLIANEVTPTRNSSVDLRPKEPQTAEVGLSTEPVAVKEEFNLDQKATPWEFMQESSGGSNNTSGLSVLPFESTSHLDQQRATFASSPEPAESILSTFLGGRFPSEIKTEDTEDSDMDNSYEPFPEKFPDADSLDLETDPLSSGRMLPPNAEHRTSPRRRRKTLKKKGGKVYPPEKRHVCSDCGHRAYYLSDMLRHMNKHSKEIYECLECGKTYKGLLTFENHQKTHRPPDELGPSEKGRKTKTSQTMENYKCPECGIIKATKVGLTEHMKVHSEDKPYQCPECGQNFKWQSNLSRHRNLHKFREILPLRSRVVSESKEINSEPHKDFTEVLSLHPAVNEPDPVSRLRPRKPEEPEAPPLRRGIKTLRVVLTKLANTRSGKVHRCTECGYKSNWLSVLVNHMRVHTKERPYTCQGCKKNFRYSSSLRKHQKYVCSQDWLAAGDSLAEQTYGDGEASRRITSSLQEDINPETSSRGPTVEPTELLSKKTHPCSKCEYRAESLTDLIKHLRIHIGEKSYKCHTCGKVFRSPSSFAKHWQTHKDTSSHLVPNSSSFDTATPAVAECDVTLSDDEELINVLAKKSAGKSGRPAAPKGKVSKTKAHQMVQQRKRRATETLKNAEGSKKSRYDTLEKKHKCPDCPHRAYYLSDLLRHQRVHTREKPYKCPDCGKSFTQKSAVTNHQKTCQIQGNKKPEEKIKKHNGKKKYTCSRCGHKTYKLSTLLVHLRTHLGEKPFKCQDCGQSFTQSSNLSRHRRLHKAPENTGSQETSPSNLPENTAGNEALPLIKVKEEELELEITPEGDQIPAVAPRDTSAIATLSQRWRYNREEKEIVPEGGFKLVEPKKEKDDEELGKPEEPLKDETTEACNKPSELQKEAEAEKLAEKLRDELVKKEVTVRAMLEKFAYCKGRETDPGKTESETTPAVQEGEKPPSKEATGGEDPLQEDAKKNIIMPILCDQCGEGFSKDSELVRHQLSHHWE</sequence>
<dbReference type="SMART" id="SM00431">
    <property type="entry name" value="SCAN"/>
    <property type="match status" value="1"/>
</dbReference>
<feature type="domain" description="C2H2-type" evidence="9">
    <location>
        <begin position="922"/>
        <end position="952"/>
    </location>
</feature>
<keyword evidence="4 7" id="KW-0863">Zinc-finger</keyword>
<organism evidence="11 12">
    <name type="scientific">Pogona vitticeps</name>
    <name type="common">central bearded dragon</name>
    <dbReference type="NCBI Taxonomy" id="103695"/>
    <lineage>
        <taxon>Eukaryota</taxon>
        <taxon>Metazoa</taxon>
        <taxon>Chordata</taxon>
        <taxon>Craniata</taxon>
        <taxon>Vertebrata</taxon>
        <taxon>Euteleostomi</taxon>
        <taxon>Lepidosauria</taxon>
        <taxon>Squamata</taxon>
        <taxon>Bifurcata</taxon>
        <taxon>Unidentata</taxon>
        <taxon>Episquamata</taxon>
        <taxon>Toxicofera</taxon>
        <taxon>Iguania</taxon>
        <taxon>Acrodonta</taxon>
        <taxon>Agamidae</taxon>
        <taxon>Amphibolurinae</taxon>
        <taxon>Pogona</taxon>
    </lineage>
</organism>
<dbReference type="Pfam" id="PF00096">
    <property type="entry name" value="zf-C2H2"/>
    <property type="match status" value="6"/>
</dbReference>
<dbReference type="GO" id="GO:0003677">
    <property type="term" value="F:DNA binding"/>
    <property type="evidence" value="ECO:0007669"/>
    <property type="project" value="UniProtKB-KW"/>
</dbReference>
<dbReference type="AlphaFoldDB" id="A0A6J0VK04"/>
<keyword evidence="3" id="KW-0677">Repeat</keyword>
<dbReference type="GeneID" id="110091333"/>
<evidence type="ECO:0000256" key="5">
    <source>
        <dbReference type="ARBA" id="ARBA00022833"/>
    </source>
</evidence>
<dbReference type="PANTHER" id="PTHR23226:SF416">
    <property type="entry name" value="FI01424P"/>
    <property type="match status" value="1"/>
</dbReference>
<protein>
    <submittedName>
        <fullName evidence="12 13">Uncharacterized protein isoform X1</fullName>
    </submittedName>
</protein>
<keyword evidence="2" id="KW-0479">Metal-binding</keyword>
<dbReference type="SMART" id="SM00355">
    <property type="entry name" value="ZnF_C2H2"/>
    <property type="match status" value="13"/>
</dbReference>
<feature type="region of interest" description="Disordered" evidence="8">
    <location>
        <begin position="841"/>
        <end position="887"/>
    </location>
</feature>
<feature type="domain" description="C2H2-type" evidence="9">
    <location>
        <begin position="672"/>
        <end position="694"/>
    </location>
</feature>
<dbReference type="InterPro" id="IPR003309">
    <property type="entry name" value="SCAN_dom"/>
</dbReference>
<proteinExistence type="predicted"/>
<evidence type="ECO:0000256" key="6">
    <source>
        <dbReference type="ARBA" id="ARBA00023242"/>
    </source>
</evidence>
<feature type="domain" description="C2H2-type" evidence="9">
    <location>
        <begin position="965"/>
        <end position="992"/>
    </location>
</feature>
<feature type="domain" description="C2H2-type" evidence="9">
    <location>
        <begin position="466"/>
        <end position="493"/>
    </location>
</feature>
<feature type="compositionally biased region" description="Basic and acidic residues" evidence="8">
    <location>
        <begin position="1098"/>
        <end position="1120"/>
    </location>
</feature>
<feature type="domain" description="C2H2-type" evidence="9">
    <location>
        <begin position="644"/>
        <end position="671"/>
    </location>
</feature>
<dbReference type="InterPro" id="IPR038269">
    <property type="entry name" value="SCAN_sf"/>
</dbReference>
<feature type="compositionally biased region" description="Basic residues" evidence="8">
    <location>
        <begin position="417"/>
        <end position="430"/>
    </location>
</feature>
<dbReference type="RefSeq" id="XP_020671069.2">
    <property type="nucleotide sequence ID" value="XM_020815410.2"/>
</dbReference>
<dbReference type="PROSITE" id="PS00028">
    <property type="entry name" value="ZINC_FINGER_C2H2_1"/>
    <property type="match status" value="5"/>
</dbReference>
<feature type="region of interest" description="Disordered" evidence="8">
    <location>
        <begin position="1006"/>
        <end position="1036"/>
    </location>
</feature>
<dbReference type="RefSeq" id="XP_072844544.1">
    <property type="nucleotide sequence ID" value="XM_072988443.1"/>
</dbReference>
<feature type="region of interest" description="Disordered" evidence="8">
    <location>
        <begin position="1166"/>
        <end position="1204"/>
    </location>
</feature>
<dbReference type="CDD" id="cd07936">
    <property type="entry name" value="SCAN"/>
    <property type="match status" value="1"/>
</dbReference>
<evidence type="ECO:0000256" key="8">
    <source>
        <dbReference type="SAM" id="MobiDB-lite"/>
    </source>
</evidence>
<feature type="domain" description="C2H2-type" evidence="9">
    <location>
        <begin position="894"/>
        <end position="921"/>
    </location>
</feature>
<reference evidence="11 12" key="1">
    <citation type="submission" date="2025-05" db="UniProtKB">
        <authorList>
            <consortium name="RefSeq"/>
        </authorList>
    </citation>
    <scope>NUCLEOTIDE SEQUENCE [LARGE SCALE GENOMIC DNA]</scope>
</reference>
<dbReference type="PROSITE" id="PS50157">
    <property type="entry name" value="ZINC_FINGER_C2H2_2"/>
    <property type="match status" value="12"/>
</dbReference>
<gene>
    <name evidence="12 13 14" type="primary">LOC110091333</name>
</gene>
<evidence type="ECO:0000259" key="9">
    <source>
        <dbReference type="PROSITE" id="PS50157"/>
    </source>
</evidence>
<feature type="domain" description="SCAN box" evidence="10">
    <location>
        <begin position="143"/>
        <end position="221"/>
    </location>
</feature>
<evidence type="ECO:0000256" key="2">
    <source>
        <dbReference type="ARBA" id="ARBA00022723"/>
    </source>
</evidence>
<accession>A0A6J0VK04</accession>
<feature type="domain" description="C2H2-type" evidence="9">
    <location>
        <begin position="512"/>
        <end position="539"/>
    </location>
</feature>
<feature type="compositionally biased region" description="Basic and acidic residues" evidence="8">
    <location>
        <begin position="484"/>
        <end position="500"/>
    </location>
</feature>
<dbReference type="RefSeq" id="XP_020671070.2">
    <property type="nucleotide sequence ID" value="XM_020815411.2"/>
</dbReference>
<feature type="compositionally biased region" description="Polar residues" evidence="8">
    <location>
        <begin position="719"/>
        <end position="736"/>
    </location>
</feature>
<dbReference type="Gene3D" id="3.30.160.60">
    <property type="entry name" value="Classic Zinc Finger"/>
    <property type="match status" value="9"/>
</dbReference>
<feature type="region of interest" description="Disordered" evidence="8">
    <location>
        <begin position="600"/>
        <end position="620"/>
    </location>
</feature>
<dbReference type="SUPFAM" id="SSF57667">
    <property type="entry name" value="beta-beta-alpha zinc fingers"/>
    <property type="match status" value="6"/>
</dbReference>
<evidence type="ECO:0000313" key="11">
    <source>
        <dbReference type="Proteomes" id="UP001652642"/>
    </source>
</evidence>
<evidence type="ECO:0000259" key="10">
    <source>
        <dbReference type="PROSITE" id="PS50804"/>
    </source>
</evidence>
<keyword evidence="5" id="KW-0862">Zinc</keyword>
<keyword evidence="11" id="KW-1185">Reference proteome</keyword>
<feature type="region of interest" description="Disordered" evidence="8">
    <location>
        <begin position="712"/>
        <end position="741"/>
    </location>
</feature>
<feature type="region of interest" description="Disordered" evidence="8">
    <location>
        <begin position="484"/>
        <end position="508"/>
    </location>
</feature>
<dbReference type="InterPro" id="IPR013087">
    <property type="entry name" value="Znf_C2H2_type"/>
</dbReference>
<feature type="domain" description="C2H2-type" evidence="9">
    <location>
        <begin position="993"/>
        <end position="1020"/>
    </location>
</feature>
<dbReference type="GO" id="GO:0008270">
    <property type="term" value="F:zinc ion binding"/>
    <property type="evidence" value="ECO:0007669"/>
    <property type="project" value="UniProtKB-KW"/>
</dbReference>
<feature type="domain" description="C2H2-type" evidence="9">
    <location>
        <begin position="778"/>
        <end position="805"/>
    </location>
</feature>
<dbReference type="SUPFAM" id="SSF47353">
    <property type="entry name" value="Retrovirus capsid dimerization domain-like"/>
    <property type="match status" value="1"/>
</dbReference>